<evidence type="ECO:0000313" key="3">
    <source>
        <dbReference type="EMBL" id="MBA4611695.1"/>
    </source>
</evidence>
<dbReference type="CDD" id="cd00090">
    <property type="entry name" value="HTH_ARSR"/>
    <property type="match status" value="1"/>
</dbReference>
<dbReference type="Proteomes" id="UP000559404">
    <property type="component" value="Unassembled WGS sequence"/>
</dbReference>
<dbReference type="PANTHER" id="PTHR30319:SF1">
    <property type="entry name" value="TRANSCRIPTIONAL REPRESSOR PAAX"/>
    <property type="match status" value="1"/>
</dbReference>
<reference evidence="3 4" key="2">
    <citation type="submission" date="2020-08" db="EMBL/GenBank/DDBJ databases">
        <title>Stappia taiwanensis sp. nov., isolated from a coastal thermal spring.</title>
        <authorList>
            <person name="Kampfer P."/>
        </authorList>
    </citation>
    <scope>NUCLEOTIDE SEQUENCE [LARGE SCALE GENOMIC DNA]</scope>
    <source>
        <strain evidence="3 4">DSM 23284</strain>
    </source>
</reference>
<dbReference type="SUPFAM" id="SSF46785">
    <property type="entry name" value="Winged helix' DNA-binding domain"/>
    <property type="match status" value="1"/>
</dbReference>
<proteinExistence type="predicted"/>
<evidence type="ECO:0000259" key="2">
    <source>
        <dbReference type="Pfam" id="PF08223"/>
    </source>
</evidence>
<dbReference type="InterPro" id="IPR013225">
    <property type="entry name" value="PaaX_C"/>
</dbReference>
<evidence type="ECO:0000313" key="4">
    <source>
        <dbReference type="Proteomes" id="UP000559404"/>
    </source>
</evidence>
<keyword evidence="4" id="KW-1185">Reference proteome</keyword>
<comment type="caution">
    <text evidence="3">The sequence shown here is derived from an EMBL/GenBank/DDBJ whole genome shotgun (WGS) entry which is preliminary data.</text>
</comment>
<sequence length="314" mass="33368">MSESQSGEAAAPSCAERGSDHGAAEAALAVLLDRLHDAQPLRVWSLIITFFGDAIAPRGGEVWAGTVSELLGAMGVDAAAVRAALSRLARDGWLERTRVGRLSYYALSGAGREAFGPAIARVYATPRQSSASRLRIVCLPDGDPRGGLRDAALKSGYGQLAPGVLLGTDVSPPLAGEGAARCTVLAADILSGPRRELVERAFDLAPLARRYHQFIEGFTPLAEALESAPPVVGEQAMVARLLLIHAYRRLILRDPALSPELLPGDWPGLAANALCARLYRLLLPASDEWLSQRALCRDGALPAPDASYFDRFPD</sequence>
<evidence type="ECO:0000259" key="1">
    <source>
        <dbReference type="Pfam" id="PF07848"/>
    </source>
</evidence>
<dbReference type="PANTHER" id="PTHR30319">
    <property type="entry name" value="PHENYLACETIC ACID REGULATOR-RELATED TRANSCRIPTIONAL REPRESSOR"/>
    <property type="match status" value="1"/>
</dbReference>
<dbReference type="Gene3D" id="1.10.10.10">
    <property type="entry name" value="Winged helix-like DNA-binding domain superfamily/Winged helix DNA-binding domain"/>
    <property type="match status" value="1"/>
</dbReference>
<dbReference type="InterPro" id="IPR012906">
    <property type="entry name" value="PaaX-like_N"/>
</dbReference>
<dbReference type="InterPro" id="IPR011965">
    <property type="entry name" value="PaaX_trns_reg"/>
</dbReference>
<dbReference type="GO" id="GO:0006351">
    <property type="term" value="P:DNA-templated transcription"/>
    <property type="evidence" value="ECO:0007669"/>
    <property type="project" value="InterPro"/>
</dbReference>
<dbReference type="PIRSF" id="PIRSF020623">
    <property type="entry name" value="PaaX"/>
    <property type="match status" value="1"/>
</dbReference>
<dbReference type="AlphaFoldDB" id="A0A838XMF9"/>
<dbReference type="RefSeq" id="WP_181759891.1">
    <property type="nucleotide sequence ID" value="NZ_BMCR01000005.1"/>
</dbReference>
<dbReference type="Gene3D" id="1.20.58.1460">
    <property type="match status" value="1"/>
</dbReference>
<protein>
    <submittedName>
        <fullName evidence="3">GntR family transcriptional regulator</fullName>
    </submittedName>
</protein>
<dbReference type="InterPro" id="IPR011991">
    <property type="entry name" value="ArsR-like_HTH"/>
</dbReference>
<dbReference type="Pfam" id="PF07848">
    <property type="entry name" value="PaaX"/>
    <property type="match status" value="1"/>
</dbReference>
<accession>A0A838XMF9</accession>
<dbReference type="GO" id="GO:0006355">
    <property type="term" value="P:regulation of DNA-templated transcription"/>
    <property type="evidence" value="ECO:0007669"/>
    <property type="project" value="UniProtKB-ARBA"/>
</dbReference>
<feature type="domain" description="Transcriptional repressor PaaX-like C-terminal" evidence="2">
    <location>
        <begin position="202"/>
        <end position="291"/>
    </location>
</feature>
<dbReference type="InterPro" id="IPR036390">
    <property type="entry name" value="WH_DNA-bd_sf"/>
</dbReference>
<name>A0A838XMF9_9HYPH</name>
<dbReference type="Pfam" id="PF08223">
    <property type="entry name" value="PaaX_C"/>
    <property type="match status" value="1"/>
</dbReference>
<dbReference type="EMBL" id="JACEON010000006">
    <property type="protein sequence ID" value="MBA4611695.1"/>
    <property type="molecule type" value="Genomic_DNA"/>
</dbReference>
<dbReference type="InterPro" id="IPR036388">
    <property type="entry name" value="WH-like_DNA-bd_sf"/>
</dbReference>
<reference evidence="3 4" key="1">
    <citation type="submission" date="2020-07" db="EMBL/GenBank/DDBJ databases">
        <authorList>
            <person name="Li M."/>
        </authorList>
    </citation>
    <scope>NUCLEOTIDE SEQUENCE [LARGE SCALE GENOMIC DNA]</scope>
    <source>
        <strain evidence="3 4">DSM 23284</strain>
    </source>
</reference>
<gene>
    <name evidence="3" type="ORF">H1W37_08545</name>
</gene>
<organism evidence="3 4">
    <name type="scientific">Stappia taiwanensis</name>
    <dbReference type="NCBI Taxonomy" id="992267"/>
    <lineage>
        <taxon>Bacteria</taxon>
        <taxon>Pseudomonadati</taxon>
        <taxon>Pseudomonadota</taxon>
        <taxon>Alphaproteobacteria</taxon>
        <taxon>Hyphomicrobiales</taxon>
        <taxon>Stappiaceae</taxon>
        <taxon>Stappia</taxon>
    </lineage>
</organism>
<feature type="domain" description="Transcriptional repressor PaaX-like N-terminal" evidence="1">
    <location>
        <begin position="44"/>
        <end position="110"/>
    </location>
</feature>